<evidence type="ECO:0000313" key="23">
    <source>
        <dbReference type="Proteomes" id="UP000777482"/>
    </source>
</evidence>
<feature type="region of interest" description="Disordered" evidence="19">
    <location>
        <begin position="454"/>
        <end position="536"/>
    </location>
</feature>
<dbReference type="GO" id="GO:0006660">
    <property type="term" value="P:phosphatidylserine catabolic process"/>
    <property type="evidence" value="ECO:0007669"/>
    <property type="project" value="TreeGrafter"/>
</dbReference>
<evidence type="ECO:0000256" key="11">
    <source>
        <dbReference type="ARBA" id="ARBA00022968"/>
    </source>
</evidence>
<evidence type="ECO:0000259" key="21">
    <source>
        <dbReference type="Pfam" id="PF01764"/>
    </source>
</evidence>
<feature type="signal peptide" evidence="20">
    <location>
        <begin position="1"/>
        <end position="17"/>
    </location>
</feature>
<evidence type="ECO:0000256" key="5">
    <source>
        <dbReference type="ARBA" id="ARBA00011137"/>
    </source>
</evidence>
<comment type="subcellular location">
    <subcellularLocation>
        <location evidence="3">Endosome</location>
        <location evidence="3">Multivesicular body membrane</location>
        <topology evidence="3">Single-pass type II membrane protein</topology>
    </subcellularLocation>
    <subcellularLocation>
        <location evidence="2">Prevacuolar compartment membrane</location>
        <topology evidence="2">Single-pass type II membrane protein</topology>
    </subcellularLocation>
</comment>
<evidence type="ECO:0000256" key="9">
    <source>
        <dbReference type="ARBA" id="ARBA00022801"/>
    </source>
</evidence>
<feature type="compositionally biased region" description="Basic and acidic residues" evidence="19">
    <location>
        <begin position="502"/>
        <end position="523"/>
    </location>
</feature>
<protein>
    <recommendedName>
        <fullName evidence="6">triacylglycerol lipase</fullName>
        <ecNumber evidence="6">3.1.1.3</ecNumber>
    </recommendedName>
    <alternativeName>
        <fullName evidence="18">Autophagy-related protein 15</fullName>
    </alternativeName>
</protein>
<dbReference type="AlphaFoldDB" id="A0A9P6W8Z8"/>
<proteinExistence type="inferred from homology"/>
<dbReference type="GO" id="GO:0005775">
    <property type="term" value="C:vacuolar lumen"/>
    <property type="evidence" value="ECO:0007669"/>
    <property type="project" value="TreeGrafter"/>
</dbReference>
<evidence type="ECO:0000256" key="1">
    <source>
        <dbReference type="ARBA" id="ARBA00001024"/>
    </source>
</evidence>
<dbReference type="SUPFAM" id="SSF53474">
    <property type="entry name" value="alpha/beta-Hydrolases"/>
    <property type="match status" value="1"/>
</dbReference>
<evidence type="ECO:0000256" key="13">
    <source>
        <dbReference type="ARBA" id="ARBA00023006"/>
    </source>
</evidence>
<evidence type="ECO:0000313" key="22">
    <source>
        <dbReference type="EMBL" id="KAG0667556.1"/>
    </source>
</evidence>
<dbReference type="PANTHER" id="PTHR47175">
    <property type="entry name" value="LIPASE ATG15-RELATED"/>
    <property type="match status" value="1"/>
</dbReference>
<evidence type="ECO:0000256" key="2">
    <source>
        <dbReference type="ARBA" id="ARBA00004270"/>
    </source>
</evidence>
<dbReference type="GO" id="GO:0034727">
    <property type="term" value="P:piecemeal microautophagy of the nucleus"/>
    <property type="evidence" value="ECO:0007669"/>
    <property type="project" value="TreeGrafter"/>
</dbReference>
<dbReference type="GO" id="GO:0004620">
    <property type="term" value="F:phospholipase activity"/>
    <property type="evidence" value="ECO:0007669"/>
    <property type="project" value="TreeGrafter"/>
</dbReference>
<keyword evidence="7" id="KW-0812">Transmembrane</keyword>
<comment type="similarity">
    <text evidence="4">Belongs to the AB hydrolase superfamily. Lipase family.</text>
</comment>
<sequence>MLLAPSLLLALLYASQGLSLQIPLQQHSRPLAASSPTSPPSDRAQPDSKRPAADPDRLLSLRHAVHLPLHGRHLPPSRRDYDSVEIASLAIADPDLYPLSQKVKTRRIRSQRPSSQAAFQAARRHAYRTKSIQVGRIPTRQERDDARLARSLEWDDFEIDAPDVTSVETLAAFGKMTSNAYSLPEEGTWYDVGGGWNATDSFGWQEDGLRGHVFADEKNETVVIAIKGTSALLVGGGGRTGRNDKINDNLFFSCCCARVDWSWWPVCGCYDGPRQCRQACVEEAVIEKSAYYPVATDLYNNISAIYPHAQIWLAGHSLGGALAAMLSRTYGVPSISFEAPGDLLPARRLHLPLPPPRPGNGTSRHDHDTQRSLDDELTTHVFHNADPIPMGVCSTSSISMCGIAGFALESKCHVGKKIVYDTVGKLGWSVDVRTHSIRVIVDNLLKEDWGKKPEETVVESDAARESGFGWWPRPGKGKNPAEGGGGGGSDQDEDDSGDGGDQPDRDDGSDGHKDDPEADDGQHGGRGVPQAVFEDEDCVDCSQWTYV</sequence>
<feature type="chain" id="PRO_5040503379" description="triacylglycerol lipase" evidence="20">
    <location>
        <begin position="18"/>
        <end position="547"/>
    </location>
</feature>
<evidence type="ECO:0000256" key="10">
    <source>
        <dbReference type="ARBA" id="ARBA00022963"/>
    </source>
</evidence>
<dbReference type="InterPro" id="IPR002921">
    <property type="entry name" value="Fungal_lipase-type"/>
</dbReference>
<dbReference type="InterPro" id="IPR029058">
    <property type="entry name" value="AB_hydrolase_fold"/>
</dbReference>
<comment type="function">
    <text evidence="17">Lipase which is essential for lysis of subvacuolar cytoplasm to vacuole targeted bodies and intravacuolar autophagic bodies. Involved in the lysis of intravacuolar multivesicular body (MVB) vesicles. The intravacuolar membrane disintegration by ATG15 is critical to life span extension.</text>
</comment>
<accession>A0A9P6W8Z8</accession>
<evidence type="ECO:0000256" key="14">
    <source>
        <dbReference type="ARBA" id="ARBA00023098"/>
    </source>
</evidence>
<evidence type="ECO:0000256" key="12">
    <source>
        <dbReference type="ARBA" id="ARBA00022989"/>
    </source>
</evidence>
<feature type="region of interest" description="Disordered" evidence="19">
    <location>
        <begin position="29"/>
        <end position="54"/>
    </location>
</feature>
<organism evidence="22 23">
    <name type="scientific">Rhodotorula mucilaginosa</name>
    <name type="common">Yeast</name>
    <name type="synonym">Rhodotorula rubra</name>
    <dbReference type="NCBI Taxonomy" id="5537"/>
    <lineage>
        <taxon>Eukaryota</taxon>
        <taxon>Fungi</taxon>
        <taxon>Dikarya</taxon>
        <taxon>Basidiomycota</taxon>
        <taxon>Pucciniomycotina</taxon>
        <taxon>Microbotryomycetes</taxon>
        <taxon>Sporidiobolales</taxon>
        <taxon>Sporidiobolaceae</taxon>
        <taxon>Rhodotorula</taxon>
    </lineage>
</organism>
<comment type="caution">
    <text evidence="22">The sequence shown here is derived from an EMBL/GenBank/DDBJ whole genome shotgun (WGS) entry which is preliminary data.</text>
</comment>
<dbReference type="GO" id="GO:0004806">
    <property type="term" value="F:triacylglycerol lipase activity"/>
    <property type="evidence" value="ECO:0007669"/>
    <property type="project" value="UniProtKB-EC"/>
</dbReference>
<dbReference type="GO" id="GO:0046461">
    <property type="term" value="P:neutral lipid catabolic process"/>
    <property type="evidence" value="ECO:0007669"/>
    <property type="project" value="TreeGrafter"/>
</dbReference>
<evidence type="ECO:0000256" key="16">
    <source>
        <dbReference type="ARBA" id="ARBA00023180"/>
    </source>
</evidence>
<gene>
    <name evidence="22" type="primary">ATG15</name>
    <name evidence="22" type="ORF">C6P46_000092</name>
</gene>
<keyword evidence="9" id="KW-0378">Hydrolase</keyword>
<keyword evidence="10" id="KW-0442">Lipid degradation</keyword>
<evidence type="ECO:0000256" key="15">
    <source>
        <dbReference type="ARBA" id="ARBA00023136"/>
    </source>
</evidence>
<dbReference type="EMBL" id="PUHQ01000001">
    <property type="protein sequence ID" value="KAG0667556.1"/>
    <property type="molecule type" value="Genomic_DNA"/>
</dbReference>
<dbReference type="FunFam" id="3.40.50.1820:FF:000129">
    <property type="entry name" value="Autophagy related lipase Atg15, putative"/>
    <property type="match status" value="1"/>
</dbReference>
<evidence type="ECO:0000256" key="19">
    <source>
        <dbReference type="SAM" id="MobiDB-lite"/>
    </source>
</evidence>
<comment type="catalytic activity">
    <reaction evidence="1">
        <text>a triacylglycerol + H2O = a diacylglycerol + a fatty acid + H(+)</text>
        <dbReference type="Rhea" id="RHEA:12044"/>
        <dbReference type="ChEBI" id="CHEBI:15377"/>
        <dbReference type="ChEBI" id="CHEBI:15378"/>
        <dbReference type="ChEBI" id="CHEBI:17855"/>
        <dbReference type="ChEBI" id="CHEBI:18035"/>
        <dbReference type="ChEBI" id="CHEBI:28868"/>
        <dbReference type="EC" id="3.1.1.3"/>
    </reaction>
</comment>
<keyword evidence="20" id="KW-0732">Signal</keyword>
<keyword evidence="23" id="KW-1185">Reference proteome</keyword>
<dbReference type="InterPro" id="IPR050805">
    <property type="entry name" value="ATG15_Lipase"/>
</dbReference>
<name>A0A9P6W8Z8_RHOMI</name>
<keyword evidence="13" id="KW-0072">Autophagy</keyword>
<keyword evidence="14" id="KW-0443">Lipid metabolism</keyword>
<keyword evidence="11" id="KW-0735">Signal-anchor</keyword>
<keyword evidence="8" id="KW-0967">Endosome</keyword>
<dbReference type="EC" id="3.1.1.3" evidence="6"/>
<evidence type="ECO:0000256" key="3">
    <source>
        <dbReference type="ARBA" id="ARBA00004343"/>
    </source>
</evidence>
<evidence type="ECO:0000256" key="4">
    <source>
        <dbReference type="ARBA" id="ARBA00010701"/>
    </source>
</evidence>
<comment type="subunit">
    <text evidence="5">Binds to both phosphatidylinositol (PI) and phosphatidylinositol 3,5-bisphosphate (PIP2).</text>
</comment>
<dbReference type="Gene3D" id="3.40.50.1820">
    <property type="entry name" value="alpha/beta hydrolase"/>
    <property type="match status" value="1"/>
</dbReference>
<reference evidence="22 23" key="1">
    <citation type="submission" date="2020-11" db="EMBL/GenBank/DDBJ databases">
        <title>Kefir isolates.</title>
        <authorList>
            <person name="Marcisauskas S."/>
            <person name="Kim Y."/>
            <person name="Blasche S."/>
        </authorList>
    </citation>
    <scope>NUCLEOTIDE SEQUENCE [LARGE SCALE GENOMIC DNA]</scope>
    <source>
        <strain evidence="22 23">KR</strain>
    </source>
</reference>
<feature type="domain" description="Fungal lipase-type" evidence="21">
    <location>
        <begin position="289"/>
        <end position="389"/>
    </location>
</feature>
<feature type="compositionally biased region" description="Basic and acidic residues" evidence="19">
    <location>
        <begin position="44"/>
        <end position="54"/>
    </location>
</feature>
<evidence type="ECO:0000256" key="18">
    <source>
        <dbReference type="ARBA" id="ARBA00029828"/>
    </source>
</evidence>
<evidence type="ECO:0000256" key="8">
    <source>
        <dbReference type="ARBA" id="ARBA00022753"/>
    </source>
</evidence>
<dbReference type="OrthoDB" id="58570at2759"/>
<keyword evidence="12" id="KW-1133">Transmembrane helix</keyword>
<dbReference type="GO" id="GO:0032585">
    <property type="term" value="C:multivesicular body membrane"/>
    <property type="evidence" value="ECO:0007669"/>
    <property type="project" value="UniProtKB-SubCell"/>
</dbReference>
<dbReference type="Proteomes" id="UP000777482">
    <property type="component" value="Unassembled WGS sequence"/>
</dbReference>
<evidence type="ECO:0000256" key="20">
    <source>
        <dbReference type="SAM" id="SignalP"/>
    </source>
</evidence>
<evidence type="ECO:0000256" key="17">
    <source>
        <dbReference type="ARBA" id="ARBA00024663"/>
    </source>
</evidence>
<keyword evidence="16" id="KW-0325">Glycoprotein</keyword>
<evidence type="ECO:0000256" key="6">
    <source>
        <dbReference type="ARBA" id="ARBA00013279"/>
    </source>
</evidence>
<dbReference type="GO" id="GO:0034496">
    <property type="term" value="P:multivesicular body membrane disassembly"/>
    <property type="evidence" value="ECO:0007669"/>
    <property type="project" value="TreeGrafter"/>
</dbReference>
<dbReference type="CDD" id="cd00519">
    <property type="entry name" value="Lipase_3"/>
    <property type="match status" value="1"/>
</dbReference>
<dbReference type="PANTHER" id="PTHR47175:SF2">
    <property type="entry name" value="LIPASE ATG15-RELATED"/>
    <property type="match status" value="1"/>
</dbReference>
<evidence type="ECO:0000256" key="7">
    <source>
        <dbReference type="ARBA" id="ARBA00022692"/>
    </source>
</evidence>
<keyword evidence="15" id="KW-0472">Membrane</keyword>
<dbReference type="Pfam" id="PF01764">
    <property type="entry name" value="Lipase_3"/>
    <property type="match status" value="1"/>
</dbReference>